<reference evidence="1 2" key="1">
    <citation type="submission" date="2024-01" db="EMBL/GenBank/DDBJ databases">
        <title>The complete chloroplast genome sequence of Lithospermum erythrorhizon: insights into the phylogenetic relationship among Boraginaceae species and the maternal lineages of purple gromwells.</title>
        <authorList>
            <person name="Okada T."/>
            <person name="Watanabe K."/>
        </authorList>
    </citation>
    <scope>NUCLEOTIDE SEQUENCE [LARGE SCALE GENOMIC DNA]</scope>
</reference>
<dbReference type="AlphaFoldDB" id="A0AAV3Q5S9"/>
<gene>
    <name evidence="1" type="ORF">LIER_16196</name>
</gene>
<evidence type="ECO:0000313" key="1">
    <source>
        <dbReference type="EMBL" id="GAA0159419.1"/>
    </source>
</evidence>
<organism evidence="1 2">
    <name type="scientific">Lithospermum erythrorhizon</name>
    <name type="common">Purple gromwell</name>
    <name type="synonym">Lithospermum officinale var. erythrorhizon</name>
    <dbReference type="NCBI Taxonomy" id="34254"/>
    <lineage>
        <taxon>Eukaryota</taxon>
        <taxon>Viridiplantae</taxon>
        <taxon>Streptophyta</taxon>
        <taxon>Embryophyta</taxon>
        <taxon>Tracheophyta</taxon>
        <taxon>Spermatophyta</taxon>
        <taxon>Magnoliopsida</taxon>
        <taxon>eudicotyledons</taxon>
        <taxon>Gunneridae</taxon>
        <taxon>Pentapetalae</taxon>
        <taxon>asterids</taxon>
        <taxon>lamiids</taxon>
        <taxon>Boraginales</taxon>
        <taxon>Boraginaceae</taxon>
        <taxon>Boraginoideae</taxon>
        <taxon>Lithospermeae</taxon>
        <taxon>Lithospermum</taxon>
    </lineage>
</organism>
<name>A0AAV3Q5S9_LITER</name>
<evidence type="ECO:0000313" key="2">
    <source>
        <dbReference type="Proteomes" id="UP001454036"/>
    </source>
</evidence>
<sequence>MMHVSFKQSTFLESASLKHICCLNCQENIEIFAVLCPLASLSSKGLRIIMLICFDYGFEGPTKVHNFLAVC</sequence>
<comment type="caution">
    <text evidence="1">The sequence shown here is derived from an EMBL/GenBank/DDBJ whole genome shotgun (WGS) entry which is preliminary data.</text>
</comment>
<proteinExistence type="predicted"/>
<dbReference type="EMBL" id="BAABME010003594">
    <property type="protein sequence ID" value="GAA0159419.1"/>
    <property type="molecule type" value="Genomic_DNA"/>
</dbReference>
<accession>A0AAV3Q5S9</accession>
<keyword evidence="2" id="KW-1185">Reference proteome</keyword>
<dbReference type="Proteomes" id="UP001454036">
    <property type="component" value="Unassembled WGS sequence"/>
</dbReference>
<protein>
    <submittedName>
        <fullName evidence="1">Uncharacterized protein</fullName>
    </submittedName>
</protein>